<dbReference type="EMBL" id="JAFEMO010000005">
    <property type="protein sequence ID" value="KAH7570868.1"/>
    <property type="molecule type" value="Genomic_DNA"/>
</dbReference>
<comment type="caution">
    <text evidence="3">The sequence shown here is derived from an EMBL/GenBank/DDBJ whole genome shotgun (WGS) entry which is preliminary data.</text>
</comment>
<evidence type="ECO:0000256" key="1">
    <source>
        <dbReference type="SAM" id="MobiDB-lite"/>
    </source>
</evidence>
<evidence type="ECO:0000313" key="4">
    <source>
        <dbReference type="Proteomes" id="UP000827721"/>
    </source>
</evidence>
<protein>
    <recommendedName>
        <fullName evidence="2">CRAL-TRIO domain-containing protein</fullName>
    </recommendedName>
</protein>
<feature type="domain" description="CRAL-TRIO" evidence="2">
    <location>
        <begin position="134"/>
        <end position="199"/>
    </location>
</feature>
<feature type="compositionally biased region" description="Basic and acidic residues" evidence="1">
    <location>
        <begin position="16"/>
        <end position="27"/>
    </location>
</feature>
<reference evidence="3 4" key="1">
    <citation type="submission" date="2021-02" db="EMBL/GenBank/DDBJ databases">
        <title>Plant Genome Project.</title>
        <authorList>
            <person name="Zhang R.-G."/>
        </authorList>
    </citation>
    <scope>NUCLEOTIDE SEQUENCE [LARGE SCALE GENOMIC DNA]</scope>
    <source>
        <tissue evidence="3">Leaves</tissue>
    </source>
</reference>
<name>A0ABQ8I2M2_9ROSI</name>
<dbReference type="Gene3D" id="3.40.525.10">
    <property type="entry name" value="CRAL-TRIO lipid binding domain"/>
    <property type="match status" value="1"/>
</dbReference>
<dbReference type="PANTHER" id="PTHR46277">
    <property type="entry name" value="OS03G0850700 PROTEIN"/>
    <property type="match status" value="1"/>
</dbReference>
<evidence type="ECO:0000259" key="2">
    <source>
        <dbReference type="PROSITE" id="PS50191"/>
    </source>
</evidence>
<dbReference type="InterPro" id="IPR001251">
    <property type="entry name" value="CRAL-TRIO_dom"/>
</dbReference>
<gene>
    <name evidence="3" type="ORF">JRO89_XS05G0210200</name>
</gene>
<feature type="region of interest" description="Disordered" evidence="1">
    <location>
        <begin position="1"/>
        <end position="27"/>
    </location>
</feature>
<proteinExistence type="predicted"/>
<accession>A0ABQ8I2M2</accession>
<dbReference type="Pfam" id="PF00650">
    <property type="entry name" value="CRAL_TRIO"/>
    <property type="match status" value="1"/>
</dbReference>
<dbReference type="SUPFAM" id="SSF52087">
    <property type="entry name" value="CRAL/TRIO domain"/>
    <property type="match status" value="1"/>
</dbReference>
<dbReference type="Proteomes" id="UP000827721">
    <property type="component" value="Unassembled WGS sequence"/>
</dbReference>
<dbReference type="PANTHER" id="PTHR46277:SF7">
    <property type="entry name" value="CRAL-TRIO DOMAIN-CONTAINING PROTEIN"/>
    <property type="match status" value="1"/>
</dbReference>
<sequence>MAARDEVGSGSQSNKQRFEAIKEKQERMSESIAALTATFTHSLERIERRLAEIKERELIDRRTHGEERQSQGSRYGVGFSEVDEGNHGVRLGGRVEWGPLVVQRWLHDRDSEAELGEGFDEEDRRFDRITRDRMPVYERQRGLPRRETDVWRLVSRFIEKATLEKIVIVTSEEEKKDFVTEVGEELLPEEYGGRAKLITFQDVTVPHLSDVSP</sequence>
<dbReference type="InterPro" id="IPR036865">
    <property type="entry name" value="CRAL-TRIO_dom_sf"/>
</dbReference>
<organism evidence="3 4">
    <name type="scientific">Xanthoceras sorbifolium</name>
    <dbReference type="NCBI Taxonomy" id="99658"/>
    <lineage>
        <taxon>Eukaryota</taxon>
        <taxon>Viridiplantae</taxon>
        <taxon>Streptophyta</taxon>
        <taxon>Embryophyta</taxon>
        <taxon>Tracheophyta</taxon>
        <taxon>Spermatophyta</taxon>
        <taxon>Magnoliopsida</taxon>
        <taxon>eudicotyledons</taxon>
        <taxon>Gunneridae</taxon>
        <taxon>Pentapetalae</taxon>
        <taxon>rosids</taxon>
        <taxon>malvids</taxon>
        <taxon>Sapindales</taxon>
        <taxon>Sapindaceae</taxon>
        <taxon>Xanthoceroideae</taxon>
        <taxon>Xanthoceras</taxon>
    </lineage>
</organism>
<keyword evidence="4" id="KW-1185">Reference proteome</keyword>
<dbReference type="PROSITE" id="PS50191">
    <property type="entry name" value="CRAL_TRIO"/>
    <property type="match status" value="1"/>
</dbReference>
<evidence type="ECO:0000313" key="3">
    <source>
        <dbReference type="EMBL" id="KAH7570868.1"/>
    </source>
</evidence>